<proteinExistence type="predicted"/>
<dbReference type="OrthoDB" id="9804235at2"/>
<dbReference type="CDD" id="cd07247">
    <property type="entry name" value="SgaA_N_like"/>
    <property type="match status" value="1"/>
</dbReference>
<dbReference type="InterPro" id="IPR004360">
    <property type="entry name" value="Glyas_Fos-R_dOase_dom"/>
</dbReference>
<reference evidence="2 3" key="1">
    <citation type="submission" date="2019-03" db="EMBL/GenBank/DDBJ databases">
        <title>Deep-cultivation of Planctomycetes and their phenomic and genomic characterization uncovers novel biology.</title>
        <authorList>
            <person name="Wiegand S."/>
            <person name="Jogler M."/>
            <person name="Boedeker C."/>
            <person name="Pinto D."/>
            <person name="Vollmers J."/>
            <person name="Rivas-Marin E."/>
            <person name="Kohn T."/>
            <person name="Peeters S.H."/>
            <person name="Heuer A."/>
            <person name="Rast P."/>
            <person name="Oberbeckmann S."/>
            <person name="Bunk B."/>
            <person name="Jeske O."/>
            <person name="Meyerdierks A."/>
            <person name="Storesund J.E."/>
            <person name="Kallscheuer N."/>
            <person name="Luecker S."/>
            <person name="Lage O.M."/>
            <person name="Pohl T."/>
            <person name="Merkel B.J."/>
            <person name="Hornburger P."/>
            <person name="Mueller R.-W."/>
            <person name="Bruemmer F."/>
            <person name="Labrenz M."/>
            <person name="Spormann A.M."/>
            <person name="Op den Camp H."/>
            <person name="Overmann J."/>
            <person name="Amann R."/>
            <person name="Jetten M.S.M."/>
            <person name="Mascher T."/>
            <person name="Medema M.H."/>
            <person name="Devos D.P."/>
            <person name="Kaster A.-K."/>
            <person name="Ovreas L."/>
            <person name="Rohde M."/>
            <person name="Galperin M.Y."/>
            <person name="Jogler C."/>
        </authorList>
    </citation>
    <scope>NUCLEOTIDE SEQUENCE [LARGE SCALE GENOMIC DNA]</scope>
    <source>
        <strain evidence="2 3">V202</strain>
    </source>
</reference>
<dbReference type="InterPro" id="IPR052164">
    <property type="entry name" value="Anthracycline_SecMetBiosynth"/>
</dbReference>
<organism evidence="2 3">
    <name type="scientific">Gimesia aquarii</name>
    <dbReference type="NCBI Taxonomy" id="2527964"/>
    <lineage>
        <taxon>Bacteria</taxon>
        <taxon>Pseudomonadati</taxon>
        <taxon>Planctomycetota</taxon>
        <taxon>Planctomycetia</taxon>
        <taxon>Planctomycetales</taxon>
        <taxon>Planctomycetaceae</taxon>
        <taxon>Gimesia</taxon>
    </lineage>
</organism>
<dbReference type="Proteomes" id="UP000318384">
    <property type="component" value="Chromosome"/>
</dbReference>
<dbReference type="Pfam" id="PF00903">
    <property type="entry name" value="Glyoxalase"/>
    <property type="match status" value="1"/>
</dbReference>
<evidence type="ECO:0000313" key="2">
    <source>
        <dbReference type="EMBL" id="QDU09553.1"/>
    </source>
</evidence>
<name>A0A517WWA8_9PLAN</name>
<dbReference type="AlphaFoldDB" id="A0A517WWA8"/>
<accession>A0A517WWA8</accession>
<keyword evidence="3" id="KW-1185">Reference proteome</keyword>
<dbReference type="PANTHER" id="PTHR33993:SF2">
    <property type="entry name" value="VOC DOMAIN-CONTAINING PROTEIN"/>
    <property type="match status" value="1"/>
</dbReference>
<feature type="domain" description="Glyoxalase/fosfomycin resistance/dioxygenase" evidence="1">
    <location>
        <begin position="12"/>
        <end position="121"/>
    </location>
</feature>
<dbReference type="PANTHER" id="PTHR33993">
    <property type="entry name" value="GLYOXALASE-RELATED"/>
    <property type="match status" value="1"/>
</dbReference>
<gene>
    <name evidence="2" type="ORF">V202x_29280</name>
</gene>
<evidence type="ECO:0000259" key="1">
    <source>
        <dbReference type="Pfam" id="PF00903"/>
    </source>
</evidence>
<dbReference type="RefSeq" id="WP_145175940.1">
    <property type="nucleotide sequence ID" value="NZ_CP037422.1"/>
</dbReference>
<dbReference type="InterPro" id="IPR029068">
    <property type="entry name" value="Glyas_Bleomycin-R_OHBP_Dase"/>
</dbReference>
<sequence length="128" mass="14044">MADFNSTHNRAVWFDIPVADLDRAAAFYSAVLSVKVHCEQFNETRFGVLDHEQGNGACLILDESAISADKGILVYMNVDHRIRDAVTQAEAKGGKVIEPIHSIGPHGFRALILDSEGNRLALHSNTDE</sequence>
<dbReference type="SUPFAM" id="SSF54593">
    <property type="entry name" value="Glyoxalase/Bleomycin resistance protein/Dihydroxybiphenyl dioxygenase"/>
    <property type="match status" value="1"/>
</dbReference>
<evidence type="ECO:0000313" key="3">
    <source>
        <dbReference type="Proteomes" id="UP000318384"/>
    </source>
</evidence>
<dbReference type="EMBL" id="CP037422">
    <property type="protein sequence ID" value="QDU09553.1"/>
    <property type="molecule type" value="Genomic_DNA"/>
</dbReference>
<dbReference type="Gene3D" id="3.10.180.10">
    <property type="entry name" value="2,3-Dihydroxybiphenyl 1,2-Dioxygenase, domain 1"/>
    <property type="match status" value="1"/>
</dbReference>
<protein>
    <submittedName>
        <fullName evidence="2">Glyoxalase-like domain protein</fullName>
    </submittedName>
</protein>